<accession>A0A2S5VNX3</accession>
<keyword evidence="2" id="KW-0472">Membrane</keyword>
<feature type="transmembrane region" description="Helical" evidence="2">
    <location>
        <begin position="118"/>
        <end position="138"/>
    </location>
</feature>
<feature type="region of interest" description="Disordered" evidence="1">
    <location>
        <begin position="508"/>
        <end position="581"/>
    </location>
</feature>
<evidence type="ECO:0000313" key="3">
    <source>
        <dbReference type="EMBL" id="PPF64735.1"/>
    </source>
</evidence>
<feature type="transmembrane region" description="Helical" evidence="2">
    <location>
        <begin position="36"/>
        <end position="55"/>
    </location>
</feature>
<evidence type="ECO:0000256" key="1">
    <source>
        <dbReference type="SAM" id="MobiDB-lite"/>
    </source>
</evidence>
<gene>
    <name evidence="3" type="ORF">C5E16_14340</name>
</gene>
<reference evidence="3 4" key="1">
    <citation type="submission" date="2018-02" db="EMBL/GenBank/DDBJ databases">
        <title>Bacteriophage NCPPB3778 and a type I-E CRISPR drive the evolution of the US Biological Select Agent, Rathayibacter toxicus.</title>
        <authorList>
            <person name="Davis E.W.II."/>
            <person name="Tabima J.F."/>
            <person name="Weisberg A.J."/>
            <person name="Lopes L.D."/>
            <person name="Wiseman M.S."/>
            <person name="Wiseman M.S."/>
            <person name="Pupko T."/>
            <person name="Belcher M.S."/>
            <person name="Sechler A.J."/>
            <person name="Tancos M.A."/>
            <person name="Schroeder B.K."/>
            <person name="Murray T.D."/>
            <person name="Luster D.G."/>
            <person name="Schneider W.L."/>
            <person name="Rogers E."/>
            <person name="Andreote F.D."/>
            <person name="Grunwald N.J."/>
            <person name="Putnam M.L."/>
            <person name="Chang J.H."/>
        </authorList>
    </citation>
    <scope>NUCLEOTIDE SEQUENCE [LARGE SCALE GENOMIC DNA]</scope>
    <source>
        <strain evidence="3 4">AY1B3</strain>
    </source>
</reference>
<organism evidence="3 4">
    <name type="scientific">Clavibacter michiganensis</name>
    <dbReference type="NCBI Taxonomy" id="28447"/>
    <lineage>
        <taxon>Bacteria</taxon>
        <taxon>Bacillati</taxon>
        <taxon>Actinomycetota</taxon>
        <taxon>Actinomycetes</taxon>
        <taxon>Micrococcales</taxon>
        <taxon>Microbacteriaceae</taxon>
        <taxon>Clavibacter</taxon>
    </lineage>
</organism>
<dbReference type="AlphaFoldDB" id="A0A2S5VNX3"/>
<feature type="transmembrane region" description="Helical" evidence="2">
    <location>
        <begin position="263"/>
        <end position="283"/>
    </location>
</feature>
<evidence type="ECO:0000256" key="2">
    <source>
        <dbReference type="SAM" id="Phobius"/>
    </source>
</evidence>
<evidence type="ECO:0000313" key="4">
    <source>
        <dbReference type="Proteomes" id="UP000239241"/>
    </source>
</evidence>
<name>A0A2S5VNX3_9MICO</name>
<protein>
    <recommendedName>
        <fullName evidence="5">TrbL/VirB6 plasmid conjugal transfer protein</fullName>
    </recommendedName>
</protein>
<proteinExistence type="predicted"/>
<keyword evidence="2" id="KW-0812">Transmembrane</keyword>
<feature type="compositionally biased region" description="Low complexity" evidence="1">
    <location>
        <begin position="437"/>
        <end position="457"/>
    </location>
</feature>
<feature type="compositionally biased region" description="Low complexity" evidence="1">
    <location>
        <begin position="538"/>
        <end position="547"/>
    </location>
</feature>
<keyword evidence="2" id="KW-1133">Transmembrane helix</keyword>
<dbReference type="Proteomes" id="UP000239241">
    <property type="component" value="Unassembled WGS sequence"/>
</dbReference>
<evidence type="ECO:0008006" key="5">
    <source>
        <dbReference type="Google" id="ProtNLM"/>
    </source>
</evidence>
<feature type="transmembrane region" description="Helical" evidence="2">
    <location>
        <begin position="87"/>
        <end position="106"/>
    </location>
</feature>
<comment type="caution">
    <text evidence="3">The sequence shown here is derived from an EMBL/GenBank/DDBJ whole genome shotgun (WGS) entry which is preliminary data.</text>
</comment>
<feature type="transmembrane region" description="Helical" evidence="2">
    <location>
        <begin position="289"/>
        <end position="310"/>
    </location>
</feature>
<sequence>MGDKSAGGQKNLFESYDFGTWQLDSELSMPGDIVQIAFYGITQLLMYLLLLIVYMTVGLSWWLFSAMSVPGLSDAANTLISSASGSLLEWLFPTAVAVGGCVAYVQGKQAKGSYGNQIAWMVAAGVLAVGLTTQAAVFTHGIQAVRETGSNLILSSTGDAISANESAPISWPTVDYSVNTSEDAMLRKSADSMWRTLVATPWCIADLGSIEACQKYGPLLLEKGSDLEARKDVIKNTIYRSENSGKDAPTSQWVKGEQWGQRLGIVVLALIAAVVFCALMLVIGFSALAAIMMTYLLLVAGVFFAALWIVPGKPREWGVSWGEALVGSVMVTFVGLLTFGVTLALLTALYTASAASGWFTSLGLSFTLLLVAFGFRKRLSEIVSAPGTGAGRAALVGALVTRGIARAVPQGARSAASSVQSGVRGANTARKGITRTARSAGMGARRAGRAGTAQASRLARVNSVQAAQQFRDSRPPTRPANGPAQRAISEVNAARTKSAPARAAREAFVTAGGLRPGPRPSPRPSVATRPAVPPRRPAAPAGRAIAAIQKQDAARHAAQPVGPRLPPARAAARALMREDKR</sequence>
<feature type="transmembrane region" description="Helical" evidence="2">
    <location>
        <begin position="356"/>
        <end position="375"/>
    </location>
</feature>
<feature type="region of interest" description="Disordered" evidence="1">
    <location>
        <begin position="437"/>
        <end position="487"/>
    </location>
</feature>
<dbReference type="EMBL" id="PSXY01000034">
    <property type="protein sequence ID" value="PPF64735.1"/>
    <property type="molecule type" value="Genomic_DNA"/>
</dbReference>
<feature type="transmembrane region" description="Helical" evidence="2">
    <location>
        <begin position="322"/>
        <end position="350"/>
    </location>
</feature>